<dbReference type="Gene3D" id="3.90.950.20">
    <property type="entry name" value="CinA-like"/>
    <property type="match status" value="1"/>
</dbReference>
<dbReference type="RefSeq" id="WP_377050114.1">
    <property type="nucleotide sequence ID" value="NZ_JBHLVZ010000019.1"/>
</dbReference>
<organism evidence="2 3">
    <name type="scientific">Muricoccus vinaceus</name>
    <dbReference type="NCBI Taxonomy" id="424704"/>
    <lineage>
        <taxon>Bacteria</taxon>
        <taxon>Pseudomonadati</taxon>
        <taxon>Pseudomonadota</taxon>
        <taxon>Alphaproteobacteria</taxon>
        <taxon>Acetobacterales</taxon>
        <taxon>Roseomonadaceae</taxon>
        <taxon>Muricoccus</taxon>
    </lineage>
</organism>
<accession>A0ABV6IQU0</accession>
<protein>
    <submittedName>
        <fullName evidence="2">CinA family protein</fullName>
    </submittedName>
</protein>
<keyword evidence="3" id="KW-1185">Reference proteome</keyword>
<dbReference type="EMBL" id="JBHLVZ010000019">
    <property type="protein sequence ID" value="MFC0385973.1"/>
    <property type="molecule type" value="Genomic_DNA"/>
</dbReference>
<evidence type="ECO:0000313" key="2">
    <source>
        <dbReference type="EMBL" id="MFC0385973.1"/>
    </source>
</evidence>
<gene>
    <name evidence="2" type="ORF">ACFFIC_10485</name>
</gene>
<dbReference type="Pfam" id="PF02464">
    <property type="entry name" value="CinA"/>
    <property type="match status" value="1"/>
</dbReference>
<dbReference type="Proteomes" id="UP001589789">
    <property type="component" value="Unassembled WGS sequence"/>
</dbReference>
<name>A0ABV6IQU0_9PROT</name>
<sequence length="307" mass="33339">MPVELRHLIFTPSEIIEAISLFRRARGQAIPSGQVKFAQAVGGQSDTPLHFRLVIQPDVAARNDAFDAEYKLELTSAELAAVLIIYCKSRSIPIPAGSTKALQNFSGEIALTIASNTNNKEALDRLLQKVGNLGERDEEGIDRRHQPTADLAKRLGALLKKRGETIAFLETASSGMASANMHLAPETSAFCLGSAVVHSERCSNTLLAITAKDLAWMQSSPATYATLLARKTREHFGANWGVVQVIEGEFFAPKPGYRSGRSWIAVSGPEEVIRETGKAPDEPLARMQHYARALLEIVPAVLEGRGL</sequence>
<reference evidence="2 3" key="1">
    <citation type="submission" date="2024-09" db="EMBL/GenBank/DDBJ databases">
        <authorList>
            <person name="Sun Q."/>
            <person name="Mori K."/>
        </authorList>
    </citation>
    <scope>NUCLEOTIDE SEQUENCE [LARGE SCALE GENOMIC DNA]</scope>
    <source>
        <strain evidence="2 3">CCM 7468</strain>
    </source>
</reference>
<dbReference type="SUPFAM" id="SSF142433">
    <property type="entry name" value="CinA-like"/>
    <property type="match status" value="1"/>
</dbReference>
<dbReference type="InterPro" id="IPR036653">
    <property type="entry name" value="CinA-like_C"/>
</dbReference>
<proteinExistence type="predicted"/>
<feature type="domain" description="CinA C-terminal" evidence="1">
    <location>
        <begin position="150"/>
        <end position="293"/>
    </location>
</feature>
<evidence type="ECO:0000259" key="1">
    <source>
        <dbReference type="Pfam" id="PF02464"/>
    </source>
</evidence>
<evidence type="ECO:0000313" key="3">
    <source>
        <dbReference type="Proteomes" id="UP001589789"/>
    </source>
</evidence>
<dbReference type="InterPro" id="IPR008136">
    <property type="entry name" value="CinA_C"/>
</dbReference>
<comment type="caution">
    <text evidence="2">The sequence shown here is derived from an EMBL/GenBank/DDBJ whole genome shotgun (WGS) entry which is preliminary data.</text>
</comment>